<feature type="domain" description="CAAX prenyl protease 2/Lysostaphin resistance protein A-like" evidence="2">
    <location>
        <begin position="137"/>
        <end position="230"/>
    </location>
</feature>
<dbReference type="Proteomes" id="UP000746503">
    <property type="component" value="Unassembled WGS sequence"/>
</dbReference>
<feature type="transmembrane region" description="Helical" evidence="1">
    <location>
        <begin position="99"/>
        <end position="117"/>
    </location>
</feature>
<evidence type="ECO:0000313" key="3">
    <source>
        <dbReference type="EMBL" id="NJP64733.1"/>
    </source>
</evidence>
<proteinExistence type="predicted"/>
<feature type="transmembrane region" description="Helical" evidence="1">
    <location>
        <begin position="195"/>
        <end position="213"/>
    </location>
</feature>
<dbReference type="InterPro" id="IPR003675">
    <property type="entry name" value="Rce1/LyrA-like_dom"/>
</dbReference>
<dbReference type="RefSeq" id="WP_167931263.1">
    <property type="nucleotide sequence ID" value="NZ_JAAVJB010000001.1"/>
</dbReference>
<keyword evidence="1" id="KW-0812">Transmembrane</keyword>
<dbReference type="Pfam" id="PF02517">
    <property type="entry name" value="Rce1-like"/>
    <property type="match status" value="1"/>
</dbReference>
<keyword evidence="1" id="KW-1133">Transmembrane helix</keyword>
<keyword evidence="3" id="KW-0378">Hydrolase</keyword>
<reference evidence="3 4" key="1">
    <citation type="submission" date="2020-03" db="EMBL/GenBank/DDBJ databases">
        <title>Draft genome of Streptomyces sp. ventii, isolated from the Axial Seamount in the Pacific Ocean, and resequencing of the two type strains Streptomyces lonarensis strain NCL 716 and Streptomyces bohaiensis strain 11A07.</title>
        <authorList>
            <person name="Loughran R.M."/>
            <person name="Pfannmuller K.M."/>
            <person name="Wasson B.J."/>
            <person name="Deadmond M.C."/>
            <person name="Paddock B.E."/>
            <person name="Koyack M.J."/>
            <person name="Gallegos D.A."/>
            <person name="Mitchell E.A."/>
            <person name="Ushijima B."/>
            <person name="Saw J.H."/>
            <person name="Mcphail K.L."/>
            <person name="Videau P."/>
        </authorList>
    </citation>
    <scope>NUCLEOTIDE SEQUENCE [LARGE SCALE GENOMIC DNA]</scope>
    <source>
        <strain evidence="4">5675061</strain>
    </source>
</reference>
<protein>
    <submittedName>
        <fullName evidence="3">CPBP family intramembrane metalloprotease</fullName>
    </submittedName>
</protein>
<accession>A0ABX1AC05</accession>
<feature type="transmembrane region" description="Helical" evidence="1">
    <location>
        <begin position="170"/>
        <end position="189"/>
    </location>
</feature>
<feature type="transmembrane region" description="Helical" evidence="1">
    <location>
        <begin position="21"/>
        <end position="45"/>
    </location>
</feature>
<feature type="transmembrane region" description="Helical" evidence="1">
    <location>
        <begin position="218"/>
        <end position="235"/>
    </location>
</feature>
<dbReference type="PANTHER" id="PTHR39430:SF1">
    <property type="entry name" value="PROTEASE"/>
    <property type="match status" value="1"/>
</dbReference>
<organism evidence="3 4">
    <name type="scientific">Streptomyces spiramenti</name>
    <dbReference type="NCBI Taxonomy" id="2720606"/>
    <lineage>
        <taxon>Bacteria</taxon>
        <taxon>Bacillati</taxon>
        <taxon>Actinomycetota</taxon>
        <taxon>Actinomycetes</taxon>
        <taxon>Kitasatosporales</taxon>
        <taxon>Streptomycetaceae</taxon>
        <taxon>Streptomyces</taxon>
    </lineage>
</organism>
<evidence type="ECO:0000259" key="2">
    <source>
        <dbReference type="Pfam" id="PF02517"/>
    </source>
</evidence>
<feature type="transmembrane region" description="Helical" evidence="1">
    <location>
        <begin position="57"/>
        <end position="79"/>
    </location>
</feature>
<dbReference type="PANTHER" id="PTHR39430">
    <property type="entry name" value="MEMBRANE-ASSOCIATED PROTEASE-RELATED"/>
    <property type="match status" value="1"/>
</dbReference>
<keyword evidence="3" id="KW-0645">Protease</keyword>
<gene>
    <name evidence="3" type="ORF">HCJ92_00125</name>
</gene>
<evidence type="ECO:0000313" key="4">
    <source>
        <dbReference type="Proteomes" id="UP000746503"/>
    </source>
</evidence>
<evidence type="ECO:0000256" key="1">
    <source>
        <dbReference type="SAM" id="Phobius"/>
    </source>
</evidence>
<feature type="transmembrane region" description="Helical" evidence="1">
    <location>
        <begin position="255"/>
        <end position="273"/>
    </location>
</feature>
<dbReference type="GO" id="GO:0008237">
    <property type="term" value="F:metallopeptidase activity"/>
    <property type="evidence" value="ECO:0007669"/>
    <property type="project" value="UniProtKB-KW"/>
</dbReference>
<keyword evidence="3" id="KW-0482">Metalloprotease</keyword>
<feature type="transmembrane region" description="Helical" evidence="1">
    <location>
        <begin position="137"/>
        <end position="158"/>
    </location>
</feature>
<name>A0ABX1AC05_9ACTN</name>
<sequence length="283" mass="28946">MTETARSEPLALDREQPGRRAGPALALLVVAVCLVVGQLLARLILRSSGVDGDSLAGLGLFNVVAFGPTAALLAAWVVFGERRPLSVLGLRGGSRYRKIAAGVGTALVGLVVLNVAVSALGPGTDAAGEGSAPSVTAWQMALLLVTFAVQAPTEELLFRGYLLPALRERWGVAAGVLLSSALFAAAHMANPGATAAYALLTFLLGVSLALWTLADGNLWRACAFHTVWNWAPAALGSGDGDGGTQDGAALEGGTLAAAAVVLALIALGALWAYRRSVRQVSTR</sequence>
<dbReference type="EMBL" id="JAAVJB010000001">
    <property type="protein sequence ID" value="NJP64733.1"/>
    <property type="molecule type" value="Genomic_DNA"/>
</dbReference>
<keyword evidence="1" id="KW-0472">Membrane</keyword>
<comment type="caution">
    <text evidence="3">The sequence shown here is derived from an EMBL/GenBank/DDBJ whole genome shotgun (WGS) entry which is preliminary data.</text>
</comment>
<keyword evidence="4" id="KW-1185">Reference proteome</keyword>